<evidence type="ECO:0000313" key="1">
    <source>
        <dbReference type="EMBL" id="URE04683.1"/>
    </source>
</evidence>
<proteinExistence type="predicted"/>
<name>A0A9E7G412_9LILI</name>
<organism evidence="1 2">
    <name type="scientific">Musa troglodytarum</name>
    <name type="common">fe'i banana</name>
    <dbReference type="NCBI Taxonomy" id="320322"/>
    <lineage>
        <taxon>Eukaryota</taxon>
        <taxon>Viridiplantae</taxon>
        <taxon>Streptophyta</taxon>
        <taxon>Embryophyta</taxon>
        <taxon>Tracheophyta</taxon>
        <taxon>Spermatophyta</taxon>
        <taxon>Magnoliopsida</taxon>
        <taxon>Liliopsida</taxon>
        <taxon>Zingiberales</taxon>
        <taxon>Musaceae</taxon>
        <taxon>Musa</taxon>
    </lineage>
</organism>
<accession>A0A9E7G412</accession>
<reference evidence="1" key="1">
    <citation type="submission" date="2022-05" db="EMBL/GenBank/DDBJ databases">
        <title>The Musa troglodytarum L. genome provides insights into the mechanism of non-climacteric behaviour and enrichment of carotenoids.</title>
        <authorList>
            <person name="Wang J."/>
        </authorList>
    </citation>
    <scope>NUCLEOTIDE SEQUENCE</scope>
    <source>
        <tissue evidence="1">Leaf</tissue>
    </source>
</reference>
<sequence length="51" mass="5878">MGSLHHPHRRPRVPSVCPLRCFMVCPIPRHEHLFRGTGEFLRGHPVPLGRC</sequence>
<dbReference type="EMBL" id="CP097507">
    <property type="protein sequence ID" value="URE04683.1"/>
    <property type="molecule type" value="Genomic_DNA"/>
</dbReference>
<gene>
    <name evidence="1" type="ORF">MUK42_19190</name>
</gene>
<dbReference type="AlphaFoldDB" id="A0A9E7G412"/>
<evidence type="ECO:0000313" key="2">
    <source>
        <dbReference type="Proteomes" id="UP001055439"/>
    </source>
</evidence>
<dbReference type="Proteomes" id="UP001055439">
    <property type="component" value="Chromosome 5"/>
</dbReference>
<protein>
    <submittedName>
        <fullName evidence="1">Thioredoxin</fullName>
    </submittedName>
</protein>
<keyword evidence="2" id="KW-1185">Reference proteome</keyword>
<dbReference type="OrthoDB" id="10263751at2759"/>